<name>A0A0F9IKH9_9ZZZZ</name>
<accession>A0A0F9IKH9</accession>
<reference evidence="1" key="1">
    <citation type="journal article" date="2015" name="Nature">
        <title>Complex archaea that bridge the gap between prokaryotes and eukaryotes.</title>
        <authorList>
            <person name="Spang A."/>
            <person name="Saw J.H."/>
            <person name="Jorgensen S.L."/>
            <person name="Zaremba-Niedzwiedzka K."/>
            <person name="Martijn J."/>
            <person name="Lind A.E."/>
            <person name="van Eijk R."/>
            <person name="Schleper C."/>
            <person name="Guy L."/>
            <person name="Ettema T.J."/>
        </authorList>
    </citation>
    <scope>NUCLEOTIDE SEQUENCE</scope>
</reference>
<organism evidence="1">
    <name type="scientific">marine sediment metagenome</name>
    <dbReference type="NCBI Taxonomy" id="412755"/>
    <lineage>
        <taxon>unclassified sequences</taxon>
        <taxon>metagenomes</taxon>
        <taxon>ecological metagenomes</taxon>
    </lineage>
</organism>
<comment type="caution">
    <text evidence="1">The sequence shown here is derived from an EMBL/GenBank/DDBJ whole genome shotgun (WGS) entry which is preliminary data.</text>
</comment>
<protein>
    <submittedName>
        <fullName evidence="1">Uncharacterized protein</fullName>
    </submittedName>
</protein>
<dbReference type="EMBL" id="LAZR01012187">
    <property type="protein sequence ID" value="KKM28117.1"/>
    <property type="molecule type" value="Genomic_DNA"/>
</dbReference>
<dbReference type="AlphaFoldDB" id="A0A0F9IKH9"/>
<dbReference type="InterPro" id="IPR010064">
    <property type="entry name" value="HK97-gp10_tail"/>
</dbReference>
<dbReference type="NCBIfam" id="TIGR01725">
    <property type="entry name" value="phge_HK97_gp10"/>
    <property type="match status" value="1"/>
</dbReference>
<proteinExistence type="predicted"/>
<gene>
    <name evidence="1" type="ORF">LCGC14_1567890</name>
</gene>
<sequence>MARPRRGVRFNLRPKRFMKTVGDEIEQNMRVATVFVRDKVKRKLNRGQPTRTLLSGSIIGLDPSLPGESPKKITSQLQNSIRTKVIRGKDRIIGLVGTNLKKGKWLEFGTSKMKPRPYLRPTLSENKRKIGRVIARGRQAL</sequence>
<evidence type="ECO:0000313" key="1">
    <source>
        <dbReference type="EMBL" id="KKM28117.1"/>
    </source>
</evidence>